<dbReference type="EMBL" id="JAMQKB010000006">
    <property type="protein sequence ID" value="MDC3424438.1"/>
    <property type="molecule type" value="Genomic_DNA"/>
</dbReference>
<proteinExistence type="inferred from homology"/>
<evidence type="ECO:0000256" key="2">
    <source>
        <dbReference type="ARBA" id="ARBA00022676"/>
    </source>
</evidence>
<organism evidence="8 9">
    <name type="scientific">Terrihalobacillus insolitus</name>
    <dbReference type="NCBI Taxonomy" id="2950438"/>
    <lineage>
        <taxon>Bacteria</taxon>
        <taxon>Bacillati</taxon>
        <taxon>Bacillota</taxon>
        <taxon>Bacilli</taxon>
        <taxon>Bacillales</taxon>
        <taxon>Bacillaceae</taxon>
        <taxon>Terrihalobacillus</taxon>
    </lineage>
</organism>
<evidence type="ECO:0000256" key="3">
    <source>
        <dbReference type="ARBA" id="ARBA00022679"/>
    </source>
</evidence>
<dbReference type="AlphaFoldDB" id="A0A9X3WT94"/>
<evidence type="ECO:0000256" key="6">
    <source>
        <dbReference type="PROSITE-ProRule" id="PRU01362"/>
    </source>
</evidence>
<reference evidence="8" key="1">
    <citation type="submission" date="2022-06" db="EMBL/GenBank/DDBJ databases">
        <title>Aquibacillus sp. a new bacterium isolated from soil saline samples.</title>
        <authorList>
            <person name="Galisteo C."/>
            <person name="De La Haba R."/>
            <person name="Sanchez-Porro C."/>
            <person name="Ventosa A."/>
        </authorList>
    </citation>
    <scope>NUCLEOTIDE SEQUENCE</scope>
    <source>
        <strain evidence="8">3ASR75-11</strain>
    </source>
</reference>
<accession>A0A9X3WT94</accession>
<dbReference type="PROSITE" id="PS52018">
    <property type="entry name" value="DART"/>
    <property type="match status" value="1"/>
</dbReference>
<evidence type="ECO:0000256" key="4">
    <source>
        <dbReference type="ARBA" id="ARBA00022695"/>
    </source>
</evidence>
<comment type="similarity">
    <text evidence="6">Belongs to the DarT ADP-ribosyltransferase family.</text>
</comment>
<comment type="caution">
    <text evidence="6">Lacks conserved residue(s) required for the propagation of feature annotation.</text>
</comment>
<sequence>MEPKLLYHITDYRNLPSILERGGLEAYAQVTEKEISYTDIAHQSIQARRSTTPIPLPPYGMFHDYVPFYFAPRSPMLYSIKQNNVEGFNRTQKRYYLPKLVVAFFFGNNSFLPIANAI</sequence>
<evidence type="ECO:0000256" key="1">
    <source>
        <dbReference type="ARBA" id="ARBA00022649"/>
    </source>
</evidence>
<keyword evidence="1 6" id="KW-1277">Toxin-antitoxin system</keyword>
<evidence type="ECO:0000256" key="5">
    <source>
        <dbReference type="ARBA" id="ARBA00023125"/>
    </source>
</evidence>
<keyword evidence="4" id="KW-0548">Nucleotidyltransferase</keyword>
<keyword evidence="2" id="KW-0328">Glycosyltransferase</keyword>
<dbReference type="GO" id="GO:0016779">
    <property type="term" value="F:nucleotidyltransferase activity"/>
    <property type="evidence" value="ECO:0007669"/>
    <property type="project" value="UniProtKB-KW"/>
</dbReference>
<evidence type="ECO:0000313" key="9">
    <source>
        <dbReference type="Proteomes" id="UP001145050"/>
    </source>
</evidence>
<feature type="domain" description="DarT" evidence="7">
    <location>
        <begin position="4"/>
        <end position="118"/>
    </location>
</feature>
<evidence type="ECO:0000259" key="7">
    <source>
        <dbReference type="PROSITE" id="PS52018"/>
    </source>
</evidence>
<dbReference type="Pfam" id="PF14487">
    <property type="entry name" value="DarT"/>
    <property type="match status" value="1"/>
</dbReference>
<keyword evidence="3" id="KW-0808">Transferase</keyword>
<keyword evidence="9" id="KW-1185">Reference proteome</keyword>
<dbReference type="RefSeq" id="WP_272436244.1">
    <property type="nucleotide sequence ID" value="NZ_JAMQKB010000006.1"/>
</dbReference>
<evidence type="ECO:0000313" key="8">
    <source>
        <dbReference type="EMBL" id="MDC3424438.1"/>
    </source>
</evidence>
<comment type="caution">
    <text evidence="8">The sequence shown here is derived from an EMBL/GenBank/DDBJ whole genome shotgun (WGS) entry which is preliminary data.</text>
</comment>
<keyword evidence="5 6" id="KW-0238">DNA-binding</keyword>
<name>A0A9X3WT94_9BACI</name>
<dbReference type="GO" id="GO:0016757">
    <property type="term" value="F:glycosyltransferase activity"/>
    <property type="evidence" value="ECO:0007669"/>
    <property type="project" value="UniProtKB-KW"/>
</dbReference>
<gene>
    <name evidence="8" type="ORF">NC797_07940</name>
</gene>
<dbReference type="InterPro" id="IPR029494">
    <property type="entry name" value="DarT"/>
</dbReference>
<dbReference type="GO" id="GO:0003677">
    <property type="term" value="F:DNA binding"/>
    <property type="evidence" value="ECO:0007669"/>
    <property type="project" value="UniProtKB-UniRule"/>
</dbReference>
<dbReference type="Proteomes" id="UP001145050">
    <property type="component" value="Unassembled WGS sequence"/>
</dbReference>
<protein>
    <submittedName>
        <fullName evidence="8">DUF4433 domain-containing protein</fullName>
    </submittedName>
</protein>